<evidence type="ECO:0000313" key="9">
    <source>
        <dbReference type="Proteomes" id="UP000054248"/>
    </source>
</evidence>
<dbReference type="GO" id="GO:0000750">
    <property type="term" value="P:pheromone-dependent signal transduction involved in conjugation with cellular fusion"/>
    <property type="evidence" value="ECO:0007669"/>
    <property type="project" value="TreeGrafter"/>
</dbReference>
<proteinExistence type="inferred from homology"/>
<dbReference type="GO" id="GO:0005525">
    <property type="term" value="F:GTP binding"/>
    <property type="evidence" value="ECO:0007669"/>
    <property type="project" value="UniProtKB-KW"/>
</dbReference>
<dbReference type="GO" id="GO:0007186">
    <property type="term" value="P:G protein-coupled receptor signaling pathway"/>
    <property type="evidence" value="ECO:0007669"/>
    <property type="project" value="InterPro"/>
</dbReference>
<organism evidence="8 9">
    <name type="scientific">Tulasnella calospora MUT 4182</name>
    <dbReference type="NCBI Taxonomy" id="1051891"/>
    <lineage>
        <taxon>Eukaryota</taxon>
        <taxon>Fungi</taxon>
        <taxon>Dikarya</taxon>
        <taxon>Basidiomycota</taxon>
        <taxon>Agaricomycotina</taxon>
        <taxon>Agaricomycetes</taxon>
        <taxon>Cantharellales</taxon>
        <taxon>Tulasnellaceae</taxon>
        <taxon>Tulasnella</taxon>
    </lineage>
</organism>
<dbReference type="InterPro" id="IPR001019">
    <property type="entry name" value="Gprotein_alpha_su"/>
</dbReference>
<dbReference type="PANTHER" id="PTHR10218">
    <property type="entry name" value="GTP-BINDING PROTEIN ALPHA SUBUNIT"/>
    <property type="match status" value="1"/>
</dbReference>
<dbReference type="SUPFAM" id="SSF52540">
    <property type="entry name" value="P-loop containing nucleoside triphosphate hydrolases"/>
    <property type="match status" value="1"/>
</dbReference>
<dbReference type="HOGENOM" id="CLU_014184_6_0_1"/>
<reference evidence="9" key="2">
    <citation type="submission" date="2015-01" db="EMBL/GenBank/DDBJ databases">
        <title>Evolutionary Origins and Diversification of the Mycorrhizal Mutualists.</title>
        <authorList>
            <consortium name="DOE Joint Genome Institute"/>
            <consortium name="Mycorrhizal Genomics Consortium"/>
            <person name="Kohler A."/>
            <person name="Kuo A."/>
            <person name="Nagy L.G."/>
            <person name="Floudas D."/>
            <person name="Copeland A."/>
            <person name="Barry K.W."/>
            <person name="Cichocki N."/>
            <person name="Veneault-Fourrey C."/>
            <person name="LaButti K."/>
            <person name="Lindquist E.A."/>
            <person name="Lipzen A."/>
            <person name="Lundell T."/>
            <person name="Morin E."/>
            <person name="Murat C."/>
            <person name="Riley R."/>
            <person name="Ohm R."/>
            <person name="Sun H."/>
            <person name="Tunlid A."/>
            <person name="Henrissat B."/>
            <person name="Grigoriev I.V."/>
            <person name="Hibbett D.S."/>
            <person name="Martin F."/>
        </authorList>
    </citation>
    <scope>NUCLEOTIDE SEQUENCE [LARGE SCALE GENOMIC DNA]</scope>
    <source>
        <strain evidence="9">MUT 4182</strain>
    </source>
</reference>
<dbReference type="GO" id="GO:0031683">
    <property type="term" value="F:G-protein beta/gamma-subunit complex binding"/>
    <property type="evidence" value="ECO:0007669"/>
    <property type="project" value="InterPro"/>
</dbReference>
<dbReference type="GO" id="GO:0005834">
    <property type="term" value="C:heterotrimeric G-protein complex"/>
    <property type="evidence" value="ECO:0007669"/>
    <property type="project" value="InterPro"/>
</dbReference>
<evidence type="ECO:0000256" key="4">
    <source>
        <dbReference type="ARBA" id="ARBA00023134"/>
    </source>
</evidence>
<dbReference type="InterPro" id="IPR011025">
    <property type="entry name" value="GproteinA_insert"/>
</dbReference>
<feature type="binding site" evidence="7">
    <location>
        <position position="12"/>
    </location>
    <ligand>
        <name>Mg(2+)</name>
        <dbReference type="ChEBI" id="CHEBI:18420"/>
    </ligand>
</feature>
<sequence length="321" mass="36693">MLLLGAGDSGKTTILKQLKLNFEGGYNDRERKLHRNDIFSITVASMRSVLQAMPHLNVPIQPGNESRKELILGLNPNMTITQDYLPREISEALRGLWYDPGVRAVVNRSREYQLNDSASYFFHALERMSTPGYLPTDQDILRSRVKTTGIVENVFKVGETHYRVFDVGGQRSERKKWINCFDGVNALVFLVSLSEYDQRLYEAEDVNRMTEALTLFDSISNSRWFVNTQIIVFFNKIDLFAEKLPRSPLSNFFPDYDGGNDDYPAACEFLKQKFLSVYRGEDPSKIHSFLTCATDSRQIQMIMDSVQEILLMANLKSAGIL</sequence>
<keyword evidence="9" id="KW-1185">Reference proteome</keyword>
<feature type="binding site" evidence="6">
    <location>
        <begin position="166"/>
        <end position="170"/>
    </location>
    <ligand>
        <name>GTP</name>
        <dbReference type="ChEBI" id="CHEBI:37565"/>
    </ligand>
</feature>
<feature type="binding site" evidence="7">
    <location>
        <position position="147"/>
    </location>
    <ligand>
        <name>Mg(2+)</name>
        <dbReference type="ChEBI" id="CHEBI:18420"/>
    </ligand>
</feature>
<name>A0A0C3QDJ5_9AGAM</name>
<gene>
    <name evidence="8" type="ORF">M407DRAFT_15646</name>
</gene>
<dbReference type="Gene3D" id="3.40.50.300">
    <property type="entry name" value="P-loop containing nucleotide triphosphate hydrolases"/>
    <property type="match status" value="1"/>
</dbReference>
<dbReference type="PANTHER" id="PTHR10218:SF302">
    <property type="entry name" value="GUANINE NUCLEOTIDE-BINDING PROTEIN ALPHA-5 SUBUNIT"/>
    <property type="match status" value="1"/>
</dbReference>
<keyword evidence="3 6" id="KW-0547">Nucleotide-binding</keyword>
<accession>A0A0C3QDJ5</accession>
<dbReference type="AlphaFoldDB" id="A0A0C3QDJ5"/>
<dbReference type="OrthoDB" id="5817230at2759"/>
<dbReference type="Gene3D" id="1.10.400.10">
    <property type="entry name" value="GI Alpha 1, domain 2-like"/>
    <property type="match status" value="1"/>
</dbReference>
<protein>
    <submittedName>
        <fullName evidence="8">Uncharacterized protein</fullName>
    </submittedName>
</protein>
<dbReference type="GO" id="GO:0003924">
    <property type="term" value="F:GTPase activity"/>
    <property type="evidence" value="ECO:0007669"/>
    <property type="project" value="InterPro"/>
</dbReference>
<dbReference type="InterPro" id="IPR027417">
    <property type="entry name" value="P-loop_NTPase"/>
</dbReference>
<dbReference type="PROSITE" id="PS51882">
    <property type="entry name" value="G_ALPHA"/>
    <property type="match status" value="1"/>
</dbReference>
<evidence type="ECO:0000256" key="1">
    <source>
        <dbReference type="ARBA" id="ARBA00007976"/>
    </source>
</evidence>
<dbReference type="EMBL" id="KN823099">
    <property type="protein sequence ID" value="KIO22844.1"/>
    <property type="molecule type" value="Genomic_DNA"/>
</dbReference>
<feature type="binding site" evidence="6">
    <location>
        <begin position="235"/>
        <end position="238"/>
    </location>
    <ligand>
        <name>GTP</name>
        <dbReference type="ChEBI" id="CHEBI:37565"/>
    </ligand>
</feature>
<dbReference type="Pfam" id="PF00503">
    <property type="entry name" value="G-alpha"/>
    <property type="match status" value="1"/>
</dbReference>
<evidence type="ECO:0000256" key="2">
    <source>
        <dbReference type="ARBA" id="ARBA00022723"/>
    </source>
</evidence>
<keyword evidence="7" id="KW-0460">Magnesium</keyword>
<dbReference type="GO" id="GO:0001664">
    <property type="term" value="F:G protein-coupled receptor binding"/>
    <property type="evidence" value="ECO:0007669"/>
    <property type="project" value="InterPro"/>
</dbReference>
<dbReference type="GO" id="GO:0046872">
    <property type="term" value="F:metal ion binding"/>
    <property type="evidence" value="ECO:0007669"/>
    <property type="project" value="UniProtKB-KW"/>
</dbReference>
<evidence type="ECO:0000256" key="6">
    <source>
        <dbReference type="PIRSR" id="PIRSR601019-1"/>
    </source>
</evidence>
<dbReference type="SMART" id="SM00275">
    <property type="entry name" value="G_alpha"/>
    <property type="match status" value="1"/>
</dbReference>
<reference evidence="8 9" key="1">
    <citation type="submission" date="2014-04" db="EMBL/GenBank/DDBJ databases">
        <authorList>
            <consortium name="DOE Joint Genome Institute"/>
            <person name="Kuo A."/>
            <person name="Girlanda M."/>
            <person name="Perotto S."/>
            <person name="Kohler A."/>
            <person name="Nagy L.G."/>
            <person name="Floudas D."/>
            <person name="Copeland A."/>
            <person name="Barry K.W."/>
            <person name="Cichocki N."/>
            <person name="Veneault-Fourrey C."/>
            <person name="LaButti K."/>
            <person name="Lindquist E.A."/>
            <person name="Lipzen A."/>
            <person name="Lundell T."/>
            <person name="Morin E."/>
            <person name="Murat C."/>
            <person name="Sun H."/>
            <person name="Tunlid A."/>
            <person name="Henrissat B."/>
            <person name="Grigoriev I.V."/>
            <person name="Hibbett D.S."/>
            <person name="Martin F."/>
            <person name="Nordberg H.P."/>
            <person name="Cantor M.N."/>
            <person name="Hua S.X."/>
        </authorList>
    </citation>
    <scope>NUCLEOTIDE SEQUENCE [LARGE SCALE GENOMIC DNA]</scope>
    <source>
        <strain evidence="8 9">MUT 4182</strain>
    </source>
</reference>
<keyword evidence="5" id="KW-0807">Transducer</keyword>
<dbReference type="SUPFAM" id="SSF47895">
    <property type="entry name" value="Transducin (alpha subunit), insertion domain"/>
    <property type="match status" value="1"/>
</dbReference>
<dbReference type="Proteomes" id="UP000054248">
    <property type="component" value="Unassembled WGS sequence"/>
</dbReference>
<dbReference type="PRINTS" id="PR01241">
    <property type="entry name" value="GPROTEINAFNG"/>
</dbReference>
<dbReference type="GO" id="GO:0005737">
    <property type="term" value="C:cytoplasm"/>
    <property type="evidence" value="ECO:0007669"/>
    <property type="project" value="TreeGrafter"/>
</dbReference>
<comment type="similarity">
    <text evidence="1">Belongs to the G-alpha family. G(q) subfamily.</text>
</comment>
<evidence type="ECO:0000256" key="3">
    <source>
        <dbReference type="ARBA" id="ARBA00022741"/>
    </source>
</evidence>
<evidence type="ECO:0000256" key="5">
    <source>
        <dbReference type="ARBA" id="ARBA00023224"/>
    </source>
</evidence>
<dbReference type="PRINTS" id="PR00318">
    <property type="entry name" value="GPROTEINA"/>
</dbReference>
<dbReference type="FunFam" id="3.40.50.300:FF:000051">
    <property type="entry name" value="Guanine nucleotide-binding protein subunit alpha"/>
    <property type="match status" value="1"/>
</dbReference>
<evidence type="ECO:0000313" key="8">
    <source>
        <dbReference type="EMBL" id="KIO22844.1"/>
    </source>
</evidence>
<evidence type="ECO:0000256" key="7">
    <source>
        <dbReference type="PIRSR" id="PIRSR601019-2"/>
    </source>
</evidence>
<dbReference type="STRING" id="1051891.A0A0C3QDJ5"/>
<dbReference type="InterPro" id="IPR002975">
    <property type="entry name" value="Fungi_Gprotein_alpha"/>
</dbReference>
<feature type="binding site" evidence="6">
    <location>
        <begin position="141"/>
        <end position="147"/>
    </location>
    <ligand>
        <name>GTP</name>
        <dbReference type="ChEBI" id="CHEBI:37565"/>
    </ligand>
</feature>
<keyword evidence="2 7" id="KW-0479">Metal-binding</keyword>
<keyword evidence="4 6" id="KW-0342">GTP-binding</keyword>
<dbReference type="CDD" id="cd00066">
    <property type="entry name" value="G-alpha"/>
    <property type="match status" value="1"/>
</dbReference>
<feature type="binding site" evidence="6">
    <location>
        <begin position="116"/>
        <end position="117"/>
    </location>
    <ligand>
        <name>GTP</name>
        <dbReference type="ChEBI" id="CHEBI:37565"/>
    </ligand>
</feature>
<feature type="binding site" evidence="6">
    <location>
        <position position="293"/>
    </location>
    <ligand>
        <name>GTP</name>
        <dbReference type="ChEBI" id="CHEBI:37565"/>
    </ligand>
</feature>